<dbReference type="EMBL" id="MCFE01000017">
    <property type="protein sequence ID" value="ORY06329.1"/>
    <property type="molecule type" value="Genomic_DNA"/>
</dbReference>
<comment type="caution">
    <text evidence="7">The sequence shown here is derived from an EMBL/GenBank/DDBJ whole genome shotgun (WGS) entry which is preliminary data.</text>
</comment>
<evidence type="ECO:0000256" key="4">
    <source>
        <dbReference type="ARBA" id="ARBA00022963"/>
    </source>
</evidence>
<dbReference type="GO" id="GO:0009395">
    <property type="term" value="P:phospholipid catabolic process"/>
    <property type="evidence" value="ECO:0007669"/>
    <property type="project" value="TreeGrafter"/>
</dbReference>
<dbReference type="SMART" id="SM00155">
    <property type="entry name" value="PLDc"/>
    <property type="match status" value="2"/>
</dbReference>
<dbReference type="InterPro" id="IPR025202">
    <property type="entry name" value="PLD-like_dom"/>
</dbReference>
<name>A0A1Y1Z7S2_9FUNG</name>
<evidence type="ECO:0000256" key="5">
    <source>
        <dbReference type="ARBA" id="ARBA00023098"/>
    </source>
</evidence>
<evidence type="ECO:0000256" key="2">
    <source>
        <dbReference type="ARBA" id="ARBA00022737"/>
    </source>
</evidence>
<feature type="domain" description="PLD phosphodiesterase" evidence="6">
    <location>
        <begin position="127"/>
        <end position="154"/>
    </location>
</feature>
<accession>A0A1Y1Z7S2</accession>
<dbReference type="InParanoid" id="A0A1Y1Z7S2"/>
<dbReference type="Pfam" id="PF00614">
    <property type="entry name" value="PLDc"/>
    <property type="match status" value="1"/>
</dbReference>
<organism evidence="7 8">
    <name type="scientific">Basidiobolus meristosporus CBS 931.73</name>
    <dbReference type="NCBI Taxonomy" id="1314790"/>
    <lineage>
        <taxon>Eukaryota</taxon>
        <taxon>Fungi</taxon>
        <taxon>Fungi incertae sedis</taxon>
        <taxon>Zoopagomycota</taxon>
        <taxon>Entomophthoromycotina</taxon>
        <taxon>Basidiobolomycetes</taxon>
        <taxon>Basidiobolales</taxon>
        <taxon>Basidiobolaceae</taxon>
        <taxon>Basidiobolus</taxon>
    </lineage>
</organism>
<keyword evidence="2" id="KW-0677">Repeat</keyword>
<evidence type="ECO:0000259" key="6">
    <source>
        <dbReference type="PROSITE" id="PS50035"/>
    </source>
</evidence>
<dbReference type="EC" id="3.1.4.4" evidence="1"/>
<dbReference type="Pfam" id="PF13091">
    <property type="entry name" value="PLDc_2"/>
    <property type="match status" value="1"/>
</dbReference>
<dbReference type="CDD" id="cd09141">
    <property type="entry name" value="PLDc_vPLD1_2_yPLD_like_2"/>
    <property type="match status" value="1"/>
</dbReference>
<dbReference type="PIRSF" id="PIRSF009376">
    <property type="entry name" value="Phospholipase_D_euk"/>
    <property type="match status" value="1"/>
</dbReference>
<reference evidence="7 8" key="1">
    <citation type="submission" date="2016-07" db="EMBL/GenBank/DDBJ databases">
        <title>Pervasive Adenine N6-methylation of Active Genes in Fungi.</title>
        <authorList>
            <consortium name="DOE Joint Genome Institute"/>
            <person name="Mondo S.J."/>
            <person name="Dannebaum R.O."/>
            <person name="Kuo R.C."/>
            <person name="Labutti K."/>
            <person name="Haridas S."/>
            <person name="Kuo A."/>
            <person name="Salamov A."/>
            <person name="Ahrendt S.R."/>
            <person name="Lipzen A."/>
            <person name="Sullivan W."/>
            <person name="Andreopoulos W.B."/>
            <person name="Clum A."/>
            <person name="Lindquist E."/>
            <person name="Daum C."/>
            <person name="Ramamoorthy G.K."/>
            <person name="Gryganskyi A."/>
            <person name="Culley D."/>
            <person name="Magnuson J.K."/>
            <person name="James T.Y."/>
            <person name="O'Malley M.A."/>
            <person name="Stajich J.E."/>
            <person name="Spatafora J.W."/>
            <person name="Visel A."/>
            <person name="Grigoriev I.V."/>
        </authorList>
    </citation>
    <scope>NUCLEOTIDE SEQUENCE [LARGE SCALE GENOMIC DNA]</scope>
    <source>
        <strain evidence="7 8">CBS 931.73</strain>
    </source>
</reference>
<dbReference type="STRING" id="1314790.A0A1Y1Z7S2"/>
<dbReference type="InterPro" id="IPR015679">
    <property type="entry name" value="PLipase_D_fam"/>
</dbReference>
<keyword evidence="4" id="KW-0442">Lipid degradation</keyword>
<dbReference type="PANTHER" id="PTHR18896">
    <property type="entry name" value="PHOSPHOLIPASE D"/>
    <property type="match status" value="1"/>
</dbReference>
<evidence type="ECO:0000256" key="3">
    <source>
        <dbReference type="ARBA" id="ARBA00022801"/>
    </source>
</evidence>
<dbReference type="Gene3D" id="3.30.870.10">
    <property type="entry name" value="Endonuclease Chain A"/>
    <property type="match status" value="2"/>
</dbReference>
<dbReference type="SUPFAM" id="SSF56024">
    <property type="entry name" value="Phospholipase D/nuclease"/>
    <property type="match status" value="2"/>
</dbReference>
<dbReference type="FunCoup" id="A0A1Y1Z7S2">
    <property type="interactions" value="706"/>
</dbReference>
<evidence type="ECO:0000313" key="8">
    <source>
        <dbReference type="Proteomes" id="UP000193498"/>
    </source>
</evidence>
<evidence type="ECO:0000256" key="1">
    <source>
        <dbReference type="ARBA" id="ARBA00012027"/>
    </source>
</evidence>
<keyword evidence="5" id="KW-0443">Lipid metabolism</keyword>
<dbReference type="PANTHER" id="PTHR18896:SF186">
    <property type="entry name" value="PHOSPHOLIPASE D"/>
    <property type="match status" value="1"/>
</dbReference>
<dbReference type="GO" id="GO:0004630">
    <property type="term" value="F:phospholipase D activity"/>
    <property type="evidence" value="ECO:0007669"/>
    <property type="project" value="UniProtKB-EC"/>
</dbReference>
<dbReference type="CDD" id="cd09138">
    <property type="entry name" value="PLDc_vPLD1_2_yPLD_like_1"/>
    <property type="match status" value="1"/>
</dbReference>
<dbReference type="AlphaFoldDB" id="A0A1Y1Z7S2"/>
<evidence type="ECO:0000313" key="7">
    <source>
        <dbReference type="EMBL" id="ORY06329.1"/>
    </source>
</evidence>
<dbReference type="OrthoDB" id="14911at2759"/>
<dbReference type="InterPro" id="IPR016555">
    <property type="entry name" value="PLipase_D_euk"/>
</dbReference>
<keyword evidence="8" id="KW-1185">Reference proteome</keyword>
<sequence>MSKDKNRYDSFAPERYGAKARWFVDGKDYFYAVSEALLQAKETIFIMDWWLSPEVYLRRPPSENQEFRLDRLLTKKAKEGVIINIIVYKEVSMALTINSHHTKFTLQALHPNITVQRHPDHGAGGTVFWAHHEKVCLVDSKIAFLGGMDLCYGRYDTHSHRLADYHYDPADNVWPGQDYSNPRVKDFSDVSQYYQELINRKCVARMPWHDVALCVTGPPIEDIESHFVDRWNFIKKEKGMHRKNMTFLSCMYKERNSGSEGSCKVQVLRSCGQWSGGTETEQSIYTAYVENIRNARHFIYIENQFFVSSAADSANNEVKNKIAQALVERIIRARQENTKFRVIVVMPLLPAFEREVNASDANTIRLVMDWQYRTIGRGGSSILERLQAAGINASDYISFYGLRSHDMIKNPYSESSCEETSRRFDCLSPGSSDDSENSFTTPNYVTRHEVIPPSPHSNVIVIHDVYLPFAFPQSVQEKQDVDPQTSNIVTNYAYREGDFVTELTYVHSKLMIVDDRIVICGSANINDRSMRGNRDSEIAVIIEDQEKVPSMMNGQQYEASKFAYELRCSIFKEHLGLLEDGVDESLQSQYPESSPLAPLPDQSSTCLHSLRSRIHRHLHNRPSPPRLPDVTDPLSDRFFNDVWDKTASTNTAIYRLVFRCIPDDMVTNWTQYAGFVPDTKLVQTGHCALRTKSNEEIKLILSSIRGNLVSFPTKFLQEETLNASALSREAFAPLGIFT</sequence>
<proteinExistence type="predicted"/>
<keyword evidence="3" id="KW-0378">Hydrolase</keyword>
<dbReference type="PROSITE" id="PS50035">
    <property type="entry name" value="PLD"/>
    <property type="match status" value="2"/>
</dbReference>
<protein>
    <recommendedName>
        <fullName evidence="1">phospholipase D</fullName>
        <ecNumber evidence="1">3.1.4.4</ecNumber>
    </recommendedName>
</protein>
<dbReference type="GO" id="GO:0006654">
    <property type="term" value="P:phosphatidic acid biosynthetic process"/>
    <property type="evidence" value="ECO:0007669"/>
    <property type="project" value="InterPro"/>
</dbReference>
<dbReference type="Proteomes" id="UP000193498">
    <property type="component" value="Unassembled WGS sequence"/>
</dbReference>
<dbReference type="InterPro" id="IPR001736">
    <property type="entry name" value="PLipase_D/transphosphatidylase"/>
</dbReference>
<feature type="domain" description="PLD phosphodiesterase" evidence="6">
    <location>
        <begin position="502"/>
        <end position="529"/>
    </location>
</feature>
<gene>
    <name evidence="7" type="ORF">K493DRAFT_203407</name>
</gene>
<dbReference type="GO" id="GO:0035556">
    <property type="term" value="P:intracellular signal transduction"/>
    <property type="evidence" value="ECO:0007669"/>
    <property type="project" value="InterPro"/>
</dbReference>